<keyword evidence="3 7" id="KW-0285">Flavoprotein</keyword>
<dbReference type="STRING" id="1172194.WQQ_43370"/>
<dbReference type="AlphaFoldDB" id="I7Z8B3"/>
<dbReference type="SUPFAM" id="SSF54373">
    <property type="entry name" value="FAD-linked reductases, C-terminal domain"/>
    <property type="match status" value="1"/>
</dbReference>
<comment type="similarity">
    <text evidence="2 7">Belongs to the GMC oxidoreductase family.</text>
</comment>
<evidence type="ECO:0000256" key="1">
    <source>
        <dbReference type="ARBA" id="ARBA00001974"/>
    </source>
</evidence>
<evidence type="ECO:0000259" key="8">
    <source>
        <dbReference type="PROSITE" id="PS00623"/>
    </source>
</evidence>
<keyword evidence="11" id="KW-1185">Reference proteome</keyword>
<dbReference type="Pfam" id="PF00732">
    <property type="entry name" value="GMC_oxred_N"/>
    <property type="match status" value="1"/>
</dbReference>
<feature type="active site" description="Proton acceptor" evidence="5">
    <location>
        <position position="514"/>
    </location>
</feature>
<evidence type="ECO:0000313" key="10">
    <source>
        <dbReference type="EMBL" id="EIT67902.1"/>
    </source>
</evidence>
<dbReference type="EMBL" id="AKGD01000004">
    <property type="protein sequence ID" value="EIT67902.1"/>
    <property type="molecule type" value="Genomic_DNA"/>
</dbReference>
<dbReference type="InterPro" id="IPR012132">
    <property type="entry name" value="GMC_OxRdtase"/>
</dbReference>
<dbReference type="PANTHER" id="PTHR11552:SF147">
    <property type="entry name" value="CHOLINE DEHYDROGENASE, MITOCHONDRIAL"/>
    <property type="match status" value="1"/>
</dbReference>
<dbReference type="OrthoDB" id="9785276at2"/>
<dbReference type="Gene3D" id="3.50.50.60">
    <property type="entry name" value="FAD/NAD(P)-binding domain"/>
    <property type="match status" value="1"/>
</dbReference>
<comment type="caution">
    <text evidence="10">The sequence shown here is derived from an EMBL/GenBank/DDBJ whole genome shotgun (WGS) entry which is preliminary data.</text>
</comment>
<dbReference type="PATRIC" id="fig|1172194.4.peg.4203"/>
<evidence type="ECO:0000313" key="11">
    <source>
        <dbReference type="Proteomes" id="UP000003704"/>
    </source>
</evidence>
<feature type="domain" description="Glucose-methanol-choline oxidoreductase N-terminal" evidence="8">
    <location>
        <begin position="82"/>
        <end position="105"/>
    </location>
</feature>
<keyword evidence="4 6" id="KW-0274">FAD</keyword>
<evidence type="ECO:0000256" key="6">
    <source>
        <dbReference type="PIRSR" id="PIRSR000137-2"/>
    </source>
</evidence>
<dbReference type="Gene3D" id="3.30.560.10">
    <property type="entry name" value="Glucose Oxidase, domain 3"/>
    <property type="match status" value="1"/>
</dbReference>
<reference evidence="10 11" key="1">
    <citation type="journal article" date="2012" name="J. Bacteriol.">
        <title>Genome Sequence of n-Alkane-Degrading Hydrocarboniphaga effusa Strain AP103T (ATCC BAA-332T).</title>
        <authorList>
            <person name="Chang H.K."/>
            <person name="Zylstra G.J."/>
            <person name="Chae J.C."/>
        </authorList>
    </citation>
    <scope>NUCLEOTIDE SEQUENCE [LARGE SCALE GENOMIC DNA]</scope>
    <source>
        <strain evidence="10 11">AP103</strain>
    </source>
</reference>
<dbReference type="Proteomes" id="UP000003704">
    <property type="component" value="Unassembled WGS sequence"/>
</dbReference>
<dbReference type="SUPFAM" id="SSF51905">
    <property type="entry name" value="FAD/NAD(P)-binding domain"/>
    <property type="match status" value="1"/>
</dbReference>
<evidence type="ECO:0000256" key="7">
    <source>
        <dbReference type="RuleBase" id="RU003968"/>
    </source>
</evidence>
<feature type="domain" description="Glucose-methanol-choline oxidoreductase N-terminal" evidence="9">
    <location>
        <begin position="254"/>
        <end position="268"/>
    </location>
</feature>
<dbReference type="GO" id="GO:0050660">
    <property type="term" value="F:flavin adenine dinucleotide binding"/>
    <property type="evidence" value="ECO:0007669"/>
    <property type="project" value="InterPro"/>
</dbReference>
<dbReference type="InterPro" id="IPR000172">
    <property type="entry name" value="GMC_OxRdtase_N"/>
</dbReference>
<name>I7Z8B3_9GAMM</name>
<dbReference type="PROSITE" id="PS00624">
    <property type="entry name" value="GMC_OXRED_2"/>
    <property type="match status" value="1"/>
</dbReference>
<dbReference type="InterPro" id="IPR036188">
    <property type="entry name" value="FAD/NAD-bd_sf"/>
</dbReference>
<protein>
    <submittedName>
        <fullName evidence="10">Glucose-methanol-choline oxidoreductase</fullName>
    </submittedName>
</protein>
<feature type="binding site" evidence="6">
    <location>
        <position position="84"/>
    </location>
    <ligand>
        <name>FAD</name>
        <dbReference type="ChEBI" id="CHEBI:57692"/>
    </ligand>
</feature>
<evidence type="ECO:0000256" key="5">
    <source>
        <dbReference type="PIRSR" id="PIRSR000137-1"/>
    </source>
</evidence>
<evidence type="ECO:0000256" key="3">
    <source>
        <dbReference type="ARBA" id="ARBA00022630"/>
    </source>
</evidence>
<dbReference type="PIRSF" id="PIRSF000137">
    <property type="entry name" value="Alcohol_oxidase"/>
    <property type="match status" value="1"/>
</dbReference>
<dbReference type="RefSeq" id="WP_007187272.1">
    <property type="nucleotide sequence ID" value="NZ_AKGD01000004.1"/>
</dbReference>
<gene>
    <name evidence="10" type="ORF">WQQ_43370</name>
</gene>
<evidence type="ECO:0000256" key="4">
    <source>
        <dbReference type="ARBA" id="ARBA00022827"/>
    </source>
</evidence>
<dbReference type="PROSITE" id="PS00623">
    <property type="entry name" value="GMC_OXRED_1"/>
    <property type="match status" value="1"/>
</dbReference>
<accession>I7Z8B3</accession>
<dbReference type="Pfam" id="PF05199">
    <property type="entry name" value="GMC_oxred_C"/>
    <property type="match status" value="1"/>
</dbReference>
<organism evidence="10 11">
    <name type="scientific">Hydrocarboniphaga effusa AP103</name>
    <dbReference type="NCBI Taxonomy" id="1172194"/>
    <lineage>
        <taxon>Bacteria</taxon>
        <taxon>Pseudomonadati</taxon>
        <taxon>Pseudomonadota</taxon>
        <taxon>Gammaproteobacteria</taxon>
        <taxon>Nevskiales</taxon>
        <taxon>Nevskiaceae</taxon>
        <taxon>Hydrocarboniphaga</taxon>
    </lineage>
</organism>
<evidence type="ECO:0000259" key="9">
    <source>
        <dbReference type="PROSITE" id="PS00624"/>
    </source>
</evidence>
<evidence type="ECO:0000256" key="2">
    <source>
        <dbReference type="ARBA" id="ARBA00010790"/>
    </source>
</evidence>
<feature type="active site" description="Proton donor" evidence="5">
    <location>
        <position position="472"/>
    </location>
</feature>
<comment type="cofactor">
    <cofactor evidence="1 6">
        <name>FAD</name>
        <dbReference type="ChEBI" id="CHEBI:57692"/>
    </cofactor>
</comment>
<proteinExistence type="inferred from homology"/>
<dbReference type="PANTHER" id="PTHR11552">
    <property type="entry name" value="GLUCOSE-METHANOL-CHOLINE GMC OXIDOREDUCTASE"/>
    <property type="match status" value="1"/>
</dbReference>
<sequence>MHQAYDYVVIGGGSAGSVLASRLSESAELRVLLLEAGPADDSLFLRMPLAFRLLRAKMMFDWGYDSEPEPFANLRRIPAARGKVLGGSSSVNGMMYSRGHPLDYEEWVRLGATGWSYEEVLPFFKRSERNWRGESRWHGGGGEMPVSAMSRDDALTQALESTARKLGYAVSEDFEGETTEGFGLPDLTIGGGRRASASTAFLAPAKRRANLSVLTSAHACRLVIERNRAVAVEYIHAGRVHRAEARREIVLSGGAYASPQLLMLSGIGPADQLHAKGLAVQLDLPGVGQGLQEHPLVAMGFRGKKPFALGECLRADRVALAAMAWQFTGRGFMGTQPLSSAAFYKSSPDCERPDLENLFMPTSLDAQVWFPGVRARKADVMTSLNVVLHPASRGYVDLNSTDPLDKPRIRFNLLAEPSDVAGLRHSIRWTRELLSTQPIADYVGDEIFPSAAMKTDAELDRYIRQTAVTAQHPTSTCRMGSDPQSVVDPQLRVHGIDGLRVADASVMPTVIGGHTNAPAIMIGERAAAFMLGAA</sequence>
<dbReference type="GO" id="GO:0016614">
    <property type="term" value="F:oxidoreductase activity, acting on CH-OH group of donors"/>
    <property type="evidence" value="ECO:0007669"/>
    <property type="project" value="InterPro"/>
</dbReference>
<dbReference type="InterPro" id="IPR007867">
    <property type="entry name" value="GMC_OxRtase_C"/>
</dbReference>